<feature type="domain" description="HMG box" evidence="6">
    <location>
        <begin position="123"/>
        <end position="195"/>
    </location>
</feature>
<feature type="compositionally biased region" description="Basic and acidic residues" evidence="5">
    <location>
        <begin position="219"/>
        <end position="239"/>
    </location>
</feature>
<evidence type="ECO:0000313" key="8">
    <source>
        <dbReference type="Proteomes" id="UP000182259"/>
    </source>
</evidence>
<evidence type="ECO:0000313" key="7">
    <source>
        <dbReference type="EMBL" id="SGZ58353.1"/>
    </source>
</evidence>
<dbReference type="InterPro" id="IPR050342">
    <property type="entry name" value="HMGB"/>
</dbReference>
<dbReference type="Proteomes" id="UP000182259">
    <property type="component" value="Chromosome VI"/>
</dbReference>
<dbReference type="Gene3D" id="1.10.30.10">
    <property type="entry name" value="High mobility group box domain"/>
    <property type="match status" value="1"/>
</dbReference>
<dbReference type="GO" id="GO:0005634">
    <property type="term" value="C:nucleus"/>
    <property type="evidence" value="ECO:0007669"/>
    <property type="project" value="UniProtKB-SubCell"/>
</dbReference>
<feature type="DNA-binding region" description="HMG box" evidence="4">
    <location>
        <begin position="123"/>
        <end position="195"/>
    </location>
</feature>
<keyword evidence="2 4" id="KW-0238">DNA-binding</keyword>
<keyword evidence="3 4" id="KW-0539">Nucleus</keyword>
<evidence type="ECO:0000256" key="5">
    <source>
        <dbReference type="SAM" id="MobiDB-lite"/>
    </source>
</evidence>
<evidence type="ECO:0000256" key="2">
    <source>
        <dbReference type="ARBA" id="ARBA00023125"/>
    </source>
</evidence>
<evidence type="ECO:0000256" key="1">
    <source>
        <dbReference type="ARBA" id="ARBA00004123"/>
    </source>
</evidence>
<dbReference type="SMART" id="SM00398">
    <property type="entry name" value="HMG"/>
    <property type="match status" value="1"/>
</dbReference>
<dbReference type="SUPFAM" id="SSF47095">
    <property type="entry name" value="HMG-box"/>
    <property type="match status" value="1"/>
</dbReference>
<evidence type="ECO:0000259" key="6">
    <source>
        <dbReference type="PROSITE" id="PS50118"/>
    </source>
</evidence>
<proteinExistence type="predicted"/>
<feature type="region of interest" description="Disordered" evidence="5">
    <location>
        <begin position="191"/>
        <end position="261"/>
    </location>
</feature>
<name>A0A1L0C423_9ASCO</name>
<dbReference type="GO" id="GO:0003677">
    <property type="term" value="F:DNA binding"/>
    <property type="evidence" value="ECO:0007669"/>
    <property type="project" value="UniProtKB-UniRule"/>
</dbReference>
<organism evidence="7 8">
    <name type="scientific">Sungouiella intermedia</name>
    <dbReference type="NCBI Taxonomy" id="45354"/>
    <lineage>
        <taxon>Eukaryota</taxon>
        <taxon>Fungi</taxon>
        <taxon>Dikarya</taxon>
        <taxon>Ascomycota</taxon>
        <taxon>Saccharomycotina</taxon>
        <taxon>Pichiomycetes</taxon>
        <taxon>Metschnikowiaceae</taxon>
        <taxon>Sungouiella</taxon>
    </lineage>
</organism>
<accession>A0A1L0C423</accession>
<dbReference type="InterPro" id="IPR036910">
    <property type="entry name" value="HMG_box_dom_sf"/>
</dbReference>
<dbReference type="Pfam" id="PF00505">
    <property type="entry name" value="HMG_box"/>
    <property type="match status" value="1"/>
</dbReference>
<feature type="compositionally biased region" description="Polar residues" evidence="5">
    <location>
        <begin position="202"/>
        <end position="212"/>
    </location>
</feature>
<dbReference type="Pfam" id="PF24245">
    <property type="entry name" value="INO80F"/>
    <property type="match status" value="1"/>
</dbReference>
<dbReference type="CDD" id="cd22016">
    <property type="entry name" value="HMG-box_NHP10-like"/>
    <property type="match status" value="1"/>
</dbReference>
<dbReference type="AlphaFoldDB" id="A0A1L0C423"/>
<dbReference type="InterPro" id="IPR009071">
    <property type="entry name" value="HMG_box_dom"/>
</dbReference>
<evidence type="ECO:0000256" key="4">
    <source>
        <dbReference type="PROSITE-ProRule" id="PRU00267"/>
    </source>
</evidence>
<dbReference type="PROSITE" id="PS50118">
    <property type="entry name" value="HMG_BOX_2"/>
    <property type="match status" value="1"/>
</dbReference>
<reference evidence="7 8" key="1">
    <citation type="submission" date="2016-10" db="EMBL/GenBank/DDBJ databases">
        <authorList>
            <person name="de Groot N.N."/>
        </authorList>
    </citation>
    <scope>NUCLEOTIDE SEQUENCE [LARGE SCALE GENOMIC DNA]</scope>
    <source>
        <strain evidence="7 8">PYCC 4715</strain>
    </source>
</reference>
<sequence>MVNVKESAPESEEQKFKQKCSELKKRILEIEESNEISTIALSRTRLSIRRLRLEHAVLLERLEEQIMNTSSANEMMSQPPNPTLLDDSISIKVKSGLPKTKKGKLLNSGNATAKKAIRDPDLPKRPTNAYLMFCDREKDKIRNELTTNNTGKSTGDLSKILTDTWKGLDEEEKKPYQLLYEEDRERYKREMEEYNKRKQDQYLISASGGQKPNSEEELEFKRTSDSHENSDIKRQRVDASFEPNLEAGEDDTVQDIHGKGD</sequence>
<dbReference type="EMBL" id="LT635769">
    <property type="protein sequence ID" value="SGZ58353.1"/>
    <property type="molecule type" value="Genomic_DNA"/>
</dbReference>
<feature type="compositionally biased region" description="Basic and acidic residues" evidence="5">
    <location>
        <begin position="191"/>
        <end position="200"/>
    </location>
</feature>
<dbReference type="PANTHER" id="PTHR48112:SF22">
    <property type="entry name" value="MITOCHONDRIAL TRANSCRIPTION FACTOR A, ISOFORM B"/>
    <property type="match status" value="1"/>
</dbReference>
<dbReference type="PANTHER" id="PTHR48112">
    <property type="entry name" value="HIGH MOBILITY GROUP PROTEIN DSP1"/>
    <property type="match status" value="1"/>
</dbReference>
<gene>
    <name evidence="7" type="ORF">SAMEA4029009_CIC11G00000001531</name>
</gene>
<evidence type="ECO:0000256" key="3">
    <source>
        <dbReference type="ARBA" id="ARBA00023242"/>
    </source>
</evidence>
<protein>
    <submittedName>
        <fullName evidence="7">CIC11C00000001531</fullName>
    </submittedName>
</protein>
<dbReference type="InterPro" id="IPR056513">
    <property type="entry name" value="INO80F"/>
</dbReference>
<comment type="subcellular location">
    <subcellularLocation>
        <location evidence="1">Nucleus</location>
    </subcellularLocation>
</comment>